<dbReference type="InterPro" id="IPR019874">
    <property type="entry name" value="RF_methyltr_PrmC"/>
</dbReference>
<feature type="binding site" evidence="5">
    <location>
        <begin position="127"/>
        <end position="131"/>
    </location>
    <ligand>
        <name>S-adenosyl-L-methionine</name>
        <dbReference type="ChEBI" id="CHEBI:59789"/>
    </ligand>
</feature>
<evidence type="ECO:0000256" key="5">
    <source>
        <dbReference type="HAMAP-Rule" id="MF_02126"/>
    </source>
</evidence>
<feature type="domain" description="Release factor glutamine methyltransferase N-terminal" evidence="7">
    <location>
        <begin position="9"/>
        <end position="78"/>
    </location>
</feature>
<dbReference type="Proteomes" id="UP000597444">
    <property type="component" value="Unassembled WGS sequence"/>
</dbReference>
<evidence type="ECO:0000313" key="8">
    <source>
        <dbReference type="EMBL" id="GHO92048.1"/>
    </source>
</evidence>
<keyword evidence="2 5" id="KW-0808">Transferase</keyword>
<keyword evidence="9" id="KW-1185">Reference proteome</keyword>
<reference evidence="8" key="1">
    <citation type="submission" date="2020-10" db="EMBL/GenBank/DDBJ databases">
        <title>Taxonomic study of unclassified bacteria belonging to the class Ktedonobacteria.</title>
        <authorList>
            <person name="Yabe S."/>
            <person name="Wang C.M."/>
            <person name="Zheng Y."/>
            <person name="Sakai Y."/>
            <person name="Cavaletti L."/>
            <person name="Monciardini P."/>
            <person name="Donadio S."/>
        </authorList>
    </citation>
    <scope>NUCLEOTIDE SEQUENCE</scope>
    <source>
        <strain evidence="8">ID150040</strain>
    </source>
</reference>
<comment type="caution">
    <text evidence="5">Lacks conserved residue(s) required for the propagation of feature annotation.</text>
</comment>
<proteinExistence type="inferred from homology"/>
<dbReference type="Gene3D" id="1.10.8.10">
    <property type="entry name" value="DNA helicase RuvA subunit, C-terminal domain"/>
    <property type="match status" value="1"/>
</dbReference>
<feature type="domain" description="Methyltransferase small" evidence="6">
    <location>
        <begin position="117"/>
        <end position="200"/>
    </location>
</feature>
<name>A0A8J3N100_9CHLR</name>
<feature type="binding site" evidence="5">
    <location>
        <position position="194"/>
    </location>
    <ligand>
        <name>S-adenosyl-L-methionine</name>
        <dbReference type="ChEBI" id="CHEBI:59789"/>
    </ligand>
</feature>
<dbReference type="Gene3D" id="3.40.50.150">
    <property type="entry name" value="Vaccinia Virus protein VP39"/>
    <property type="match status" value="1"/>
</dbReference>
<keyword evidence="3 5" id="KW-0949">S-adenosyl-L-methionine</keyword>
<dbReference type="CDD" id="cd02440">
    <property type="entry name" value="AdoMet_MTases"/>
    <property type="match status" value="1"/>
</dbReference>
<evidence type="ECO:0000256" key="2">
    <source>
        <dbReference type="ARBA" id="ARBA00022679"/>
    </source>
</evidence>
<comment type="similarity">
    <text evidence="5">Belongs to the protein N5-glutamine methyltransferase family. PrmC subfamily.</text>
</comment>
<dbReference type="InterPro" id="IPR029063">
    <property type="entry name" value="SAM-dependent_MTases_sf"/>
</dbReference>
<dbReference type="GO" id="GO:0102559">
    <property type="term" value="F:peptide chain release factor N(5)-glutamine methyltransferase activity"/>
    <property type="evidence" value="ECO:0007669"/>
    <property type="project" value="UniProtKB-EC"/>
</dbReference>
<dbReference type="NCBIfam" id="TIGR03534">
    <property type="entry name" value="RF_mod_PrmC"/>
    <property type="match status" value="1"/>
</dbReference>
<dbReference type="InterPro" id="IPR004556">
    <property type="entry name" value="HemK-like"/>
</dbReference>
<evidence type="ECO:0000259" key="7">
    <source>
        <dbReference type="Pfam" id="PF17827"/>
    </source>
</evidence>
<evidence type="ECO:0000259" key="6">
    <source>
        <dbReference type="Pfam" id="PF05175"/>
    </source>
</evidence>
<dbReference type="EC" id="2.1.1.297" evidence="5"/>
<sequence length="294" mass="32693">MTATTIQGALEQATRQLTQAGLSGARLDAQVLLAHLLSVERSVLYAYPEREIPPTLATQFFGLIERRSKGEPVAYLLGHKEFYGLDFIVDPRVLIPRPETELLVETALAQIHQKITAEAFPIVADIGTGSGVIPITLAVEEPRLPYLYACDISDDALAVAQLNCQRHHVTNRVRLLQGDLLAPLPEPVDILTANLPYVGTEEMHAMPRDVYAYEPQLALFSGPEGLDLLERFCRELHQSDLLKPAAVMLLEIGYQQQESLKCLILELWPQSAVTSLKDYAGWDRILQIVVHGRK</sequence>
<dbReference type="InterPro" id="IPR050320">
    <property type="entry name" value="N5-glutamine_MTase"/>
</dbReference>
<keyword evidence="1 5" id="KW-0489">Methyltransferase</keyword>
<dbReference type="NCBIfam" id="TIGR00536">
    <property type="entry name" value="hemK_fam"/>
    <property type="match status" value="1"/>
</dbReference>
<dbReference type="Pfam" id="PF05175">
    <property type="entry name" value="MTS"/>
    <property type="match status" value="1"/>
</dbReference>
<protein>
    <recommendedName>
        <fullName evidence="5">Release factor glutamine methyltransferase</fullName>
        <shortName evidence="5">RF MTase</shortName>
        <ecNumber evidence="5">2.1.1.297</ecNumber>
    </recommendedName>
    <alternativeName>
        <fullName evidence="5">N5-glutamine methyltransferase PrmC</fullName>
    </alternativeName>
    <alternativeName>
        <fullName evidence="5">Protein-(glutamine-N5) MTase PrmC</fullName>
    </alternativeName>
    <alternativeName>
        <fullName evidence="5">Protein-glutamine N-methyltransferase PrmC</fullName>
    </alternativeName>
</protein>
<dbReference type="RefSeq" id="WP_220202909.1">
    <property type="nucleotide sequence ID" value="NZ_BNJK01000001.1"/>
</dbReference>
<evidence type="ECO:0000256" key="3">
    <source>
        <dbReference type="ARBA" id="ARBA00022691"/>
    </source>
</evidence>
<dbReference type="AlphaFoldDB" id="A0A8J3N100"/>
<comment type="function">
    <text evidence="5">Methylates the class 1 translation termination release factors RF1/PrfA and RF2/PrfB on the glutamine residue of the universally conserved GGQ motif.</text>
</comment>
<dbReference type="SUPFAM" id="SSF53335">
    <property type="entry name" value="S-adenosyl-L-methionine-dependent methyltransferases"/>
    <property type="match status" value="1"/>
</dbReference>
<dbReference type="PANTHER" id="PTHR18895:SF74">
    <property type="entry name" value="MTRF1L RELEASE FACTOR GLUTAMINE METHYLTRANSFERASE"/>
    <property type="match status" value="1"/>
</dbReference>
<feature type="binding site" evidence="5">
    <location>
        <position position="151"/>
    </location>
    <ligand>
        <name>S-adenosyl-L-methionine</name>
        <dbReference type="ChEBI" id="CHEBI:59789"/>
    </ligand>
</feature>
<evidence type="ECO:0000256" key="4">
    <source>
        <dbReference type="ARBA" id="ARBA00048391"/>
    </source>
</evidence>
<organism evidence="8 9">
    <name type="scientific">Reticulibacter mediterranei</name>
    <dbReference type="NCBI Taxonomy" id="2778369"/>
    <lineage>
        <taxon>Bacteria</taxon>
        <taxon>Bacillati</taxon>
        <taxon>Chloroflexota</taxon>
        <taxon>Ktedonobacteria</taxon>
        <taxon>Ktedonobacterales</taxon>
        <taxon>Reticulibacteraceae</taxon>
        <taxon>Reticulibacter</taxon>
    </lineage>
</organism>
<evidence type="ECO:0000256" key="1">
    <source>
        <dbReference type="ARBA" id="ARBA00022603"/>
    </source>
</evidence>
<dbReference type="EMBL" id="BNJK01000001">
    <property type="protein sequence ID" value="GHO92048.1"/>
    <property type="molecule type" value="Genomic_DNA"/>
</dbReference>
<accession>A0A8J3N100</accession>
<comment type="caution">
    <text evidence="8">The sequence shown here is derived from an EMBL/GenBank/DDBJ whole genome shotgun (WGS) entry which is preliminary data.</text>
</comment>
<dbReference type="InterPro" id="IPR040758">
    <property type="entry name" value="PrmC_N"/>
</dbReference>
<comment type="catalytic activity">
    <reaction evidence="4 5">
        <text>L-glutaminyl-[peptide chain release factor] + S-adenosyl-L-methionine = N(5)-methyl-L-glutaminyl-[peptide chain release factor] + S-adenosyl-L-homocysteine + H(+)</text>
        <dbReference type="Rhea" id="RHEA:42896"/>
        <dbReference type="Rhea" id="RHEA-COMP:10271"/>
        <dbReference type="Rhea" id="RHEA-COMP:10272"/>
        <dbReference type="ChEBI" id="CHEBI:15378"/>
        <dbReference type="ChEBI" id="CHEBI:30011"/>
        <dbReference type="ChEBI" id="CHEBI:57856"/>
        <dbReference type="ChEBI" id="CHEBI:59789"/>
        <dbReference type="ChEBI" id="CHEBI:61891"/>
        <dbReference type="EC" id="2.1.1.297"/>
    </reaction>
</comment>
<dbReference type="PANTHER" id="PTHR18895">
    <property type="entry name" value="HEMK METHYLTRANSFERASE"/>
    <property type="match status" value="1"/>
</dbReference>
<gene>
    <name evidence="5 8" type="primary">prmC</name>
    <name evidence="8" type="ORF">KSF_020960</name>
</gene>
<evidence type="ECO:0000313" key="9">
    <source>
        <dbReference type="Proteomes" id="UP000597444"/>
    </source>
</evidence>
<dbReference type="HAMAP" id="MF_02126">
    <property type="entry name" value="RF_methyltr_PrmC"/>
    <property type="match status" value="1"/>
</dbReference>
<dbReference type="Pfam" id="PF17827">
    <property type="entry name" value="PrmC_N"/>
    <property type="match status" value="1"/>
</dbReference>
<dbReference type="InterPro" id="IPR007848">
    <property type="entry name" value="Small_mtfrase_dom"/>
</dbReference>
<dbReference type="GO" id="GO:0032259">
    <property type="term" value="P:methylation"/>
    <property type="evidence" value="ECO:0007669"/>
    <property type="project" value="UniProtKB-KW"/>
</dbReference>